<dbReference type="Pfam" id="PF01663">
    <property type="entry name" value="Phosphodiest"/>
    <property type="match status" value="1"/>
</dbReference>
<sequence>MEKKRLIIIITTTLVIGLLIIVIATLASQTTQKENYVSECPVDFGPRPLIVVSLDGFRPDYLRRGQTPVLKALADAGVQAQYMISTYPTVTFPNHYTMVTGLYPETHGIIENNFFDPEFQREFTLSGPEKDEGRWWGGEPIWNTLTKHGKKSASYFWPGSSAPIGGQHPTYWFKYDKTVNFTARINQVLEWISLPNEERPVWISLYFNQPDLVSHYEGPYSVDVDEQLRDVDYHIGLLQDGLREQGLLNCVNIMILSDHGMVPTDREQILGVKDFVPNIEEYATFRGDAVGKLTLLNKNRAPIVRGRHCKYICSVLPFFCILHRHPHVLFHTSINHFFGLPLPFLPNPSILSIFLPTYPSSLFRTCPSHLSHLSHYVHKLLCL</sequence>
<dbReference type="GO" id="GO:0016529">
    <property type="term" value="C:sarcoplasmic reticulum"/>
    <property type="evidence" value="ECO:0007669"/>
    <property type="project" value="TreeGrafter"/>
</dbReference>
<protein>
    <submittedName>
        <fullName evidence="2">Uncharacterized protein</fullName>
    </submittedName>
</protein>
<dbReference type="InterPro" id="IPR002591">
    <property type="entry name" value="Phosphodiest/P_Trfase"/>
</dbReference>
<evidence type="ECO:0000313" key="2">
    <source>
        <dbReference type="EMBL" id="KAK7074143.1"/>
    </source>
</evidence>
<accession>A0AAN8X4Y3</accession>
<dbReference type="Proteomes" id="UP001381693">
    <property type="component" value="Unassembled WGS sequence"/>
</dbReference>
<reference evidence="2 3" key="1">
    <citation type="submission" date="2023-11" db="EMBL/GenBank/DDBJ databases">
        <title>Halocaridina rubra genome assembly.</title>
        <authorList>
            <person name="Smith C."/>
        </authorList>
    </citation>
    <scope>NUCLEOTIDE SEQUENCE [LARGE SCALE GENOMIC DNA]</scope>
    <source>
        <strain evidence="2">EP-1</strain>
        <tissue evidence="2">Whole</tissue>
    </source>
</reference>
<dbReference type="PANTHER" id="PTHR10151:SF114">
    <property type="entry name" value="ECTONUCLEOTIDE PYROPHOSPHATASE_PHOSPHODIESTERASE C27A7.3"/>
    <property type="match status" value="1"/>
</dbReference>
<keyword evidence="1" id="KW-1133">Transmembrane helix</keyword>
<dbReference type="EMBL" id="JAXCGZ010011781">
    <property type="protein sequence ID" value="KAK7074143.1"/>
    <property type="molecule type" value="Genomic_DNA"/>
</dbReference>
<proteinExistence type="predicted"/>
<dbReference type="Gene3D" id="3.40.720.10">
    <property type="entry name" value="Alkaline Phosphatase, subunit A"/>
    <property type="match status" value="1"/>
</dbReference>
<dbReference type="GO" id="GO:0031674">
    <property type="term" value="C:I band"/>
    <property type="evidence" value="ECO:0007669"/>
    <property type="project" value="TreeGrafter"/>
</dbReference>
<dbReference type="CDD" id="cd16018">
    <property type="entry name" value="Enpp"/>
    <property type="match status" value="1"/>
</dbReference>
<gene>
    <name evidence="2" type="ORF">SK128_018584</name>
</gene>
<keyword evidence="1" id="KW-0472">Membrane</keyword>
<dbReference type="AlphaFoldDB" id="A0AAN8X4Y3"/>
<dbReference type="SUPFAM" id="SSF53649">
    <property type="entry name" value="Alkaline phosphatase-like"/>
    <property type="match status" value="1"/>
</dbReference>
<name>A0AAN8X4Y3_HALRR</name>
<feature type="transmembrane region" description="Helical" evidence="1">
    <location>
        <begin position="7"/>
        <end position="27"/>
    </location>
</feature>
<dbReference type="InterPro" id="IPR017850">
    <property type="entry name" value="Alkaline_phosphatase_core_sf"/>
</dbReference>
<dbReference type="GO" id="GO:0055120">
    <property type="term" value="C:striated muscle dense body"/>
    <property type="evidence" value="ECO:0007669"/>
    <property type="project" value="TreeGrafter"/>
</dbReference>
<organism evidence="2 3">
    <name type="scientific">Halocaridina rubra</name>
    <name type="common">Hawaiian red shrimp</name>
    <dbReference type="NCBI Taxonomy" id="373956"/>
    <lineage>
        <taxon>Eukaryota</taxon>
        <taxon>Metazoa</taxon>
        <taxon>Ecdysozoa</taxon>
        <taxon>Arthropoda</taxon>
        <taxon>Crustacea</taxon>
        <taxon>Multicrustacea</taxon>
        <taxon>Malacostraca</taxon>
        <taxon>Eumalacostraca</taxon>
        <taxon>Eucarida</taxon>
        <taxon>Decapoda</taxon>
        <taxon>Pleocyemata</taxon>
        <taxon>Caridea</taxon>
        <taxon>Atyoidea</taxon>
        <taxon>Atyidae</taxon>
        <taxon>Halocaridina</taxon>
    </lineage>
</organism>
<dbReference type="PANTHER" id="PTHR10151">
    <property type="entry name" value="ECTONUCLEOTIDE PYROPHOSPHATASE/PHOSPHODIESTERASE"/>
    <property type="match status" value="1"/>
</dbReference>
<comment type="caution">
    <text evidence="2">The sequence shown here is derived from an EMBL/GenBank/DDBJ whole genome shotgun (WGS) entry which is preliminary data.</text>
</comment>
<evidence type="ECO:0000256" key="1">
    <source>
        <dbReference type="SAM" id="Phobius"/>
    </source>
</evidence>
<keyword evidence="3" id="KW-1185">Reference proteome</keyword>
<keyword evidence="1" id="KW-0812">Transmembrane</keyword>
<evidence type="ECO:0000313" key="3">
    <source>
        <dbReference type="Proteomes" id="UP001381693"/>
    </source>
</evidence>